<dbReference type="Gene3D" id="1.20.920.60">
    <property type="match status" value="1"/>
</dbReference>
<evidence type="ECO:0000256" key="1">
    <source>
        <dbReference type="SAM" id="Coils"/>
    </source>
</evidence>
<feature type="compositionally biased region" description="Basic and acidic residues" evidence="2">
    <location>
        <begin position="481"/>
        <end position="491"/>
    </location>
</feature>
<dbReference type="Gene3D" id="1.10.287.950">
    <property type="entry name" value="Methyl-accepting chemotaxis protein"/>
    <property type="match status" value="1"/>
</dbReference>
<evidence type="ECO:0000313" key="4">
    <source>
        <dbReference type="Proteomes" id="UP000583944"/>
    </source>
</evidence>
<evidence type="ECO:0000256" key="2">
    <source>
        <dbReference type="SAM" id="MobiDB-lite"/>
    </source>
</evidence>
<accession>A0A7J6XZW4</accession>
<feature type="compositionally biased region" description="Low complexity" evidence="2">
    <location>
        <begin position="461"/>
        <end position="480"/>
    </location>
</feature>
<sequence length="621" mass="71673">MRPAKMLARGTPAPGETTSISAEEMHQGIASFLGGIDEPVLCDSLVAYEFLDNNLAAHWSLARVLSLSDHHALLQRWRAENGSNADILETLKQEKELKEEEVRNCRRSLLQQREELATVRRDTEAEVARAKDKIEDARRLLEEVEEVRLHEAFSSRLPSAGLCLALEASIAILNQESMEDVVMGWEDLRAVVRHPDFITRLLEYYPTVENSMDEHQDIINRYQPRLLKLQEQVRLSPRRIVSANSVSLESVFCDWALAQLGFIIVYPEIKKSQARAKEISEAINNNIRTMKLLETQISQIIEQQHLYKEGNNVVNCNKADSDACLSFAEASDIAPITVPRSSITAAIPGKGSGTVIVGKEEAKRLTSRTAMHRPLIYAALGSALEERARLEAKNTDKTKLIQELQQEKDNVYSQNNDLAKQLKNLEEELHKLQKELEQQKTLAKKQEDYHKQQIENKIKNQQEMSRQLQQSKEQVKQLQQQDKKRDKENHGYKTQLEKMEEQMEEINNKNKTLKKLIEQKKQEIIEVYEHAKDLQLQLEEMHAEIEQLRAENEELRGEHEEKTRGLQEVSEQAEDLQRELEELRAENEELRGEHEYKTRGLHEVSEQAEDLQRELEELRAE</sequence>
<feature type="coiled-coil region" evidence="1">
    <location>
        <begin position="88"/>
        <end position="147"/>
    </location>
</feature>
<feature type="non-terminal residue" evidence="3">
    <location>
        <position position="621"/>
    </location>
</feature>
<dbReference type="PANTHER" id="PTHR45615">
    <property type="entry name" value="MYOSIN HEAVY CHAIN, NON-MUSCLE"/>
    <property type="match status" value="1"/>
</dbReference>
<evidence type="ECO:0000313" key="3">
    <source>
        <dbReference type="EMBL" id="KAF5219530.1"/>
    </source>
</evidence>
<keyword evidence="1" id="KW-0175">Coiled coil</keyword>
<dbReference type="VEuPathDB" id="TriTrypDB:ECC02_007471"/>
<comment type="caution">
    <text evidence="3">The sequence shown here is derived from an EMBL/GenBank/DDBJ whole genome shotgun (WGS) entry which is preliminary data.</text>
</comment>
<gene>
    <name evidence="3" type="ORF">ECC02_007471</name>
</gene>
<dbReference type="AlphaFoldDB" id="A0A7J6XZW4"/>
<feature type="region of interest" description="Disordered" evidence="2">
    <location>
        <begin position="553"/>
        <end position="621"/>
    </location>
</feature>
<feature type="region of interest" description="Disordered" evidence="2">
    <location>
        <begin position="461"/>
        <end position="491"/>
    </location>
</feature>
<dbReference type="EMBL" id="JABDHM010000068">
    <property type="protein sequence ID" value="KAF5219530.1"/>
    <property type="molecule type" value="Genomic_DNA"/>
</dbReference>
<proteinExistence type="predicted"/>
<protein>
    <submittedName>
        <fullName evidence="3">Uncharacterized protein</fullName>
    </submittedName>
</protein>
<dbReference type="PANTHER" id="PTHR45615:SF63">
    <property type="entry name" value="CHROMOSOME UNDETERMINED SCAFFOLD_10, WHOLE GENOME SHOTGUN SEQUENCE"/>
    <property type="match status" value="1"/>
</dbReference>
<feature type="compositionally biased region" description="Basic and acidic residues" evidence="2">
    <location>
        <begin position="575"/>
        <end position="621"/>
    </location>
</feature>
<reference evidence="3 4" key="1">
    <citation type="journal article" date="2019" name="Genome Biol. Evol.">
        <title>Nanopore Sequencing Significantly Improves Genome Assembly of the Protozoan Parasite Trypanosoma cruzi.</title>
        <authorList>
            <person name="Diaz-Viraque F."/>
            <person name="Pita S."/>
            <person name="Greif G."/>
            <person name="de Souza R.C.M."/>
            <person name="Iraola G."/>
            <person name="Robello C."/>
        </authorList>
    </citation>
    <scope>NUCLEOTIDE SEQUENCE [LARGE SCALE GENOMIC DNA]</scope>
    <source>
        <strain evidence="3 4">Berenice</strain>
    </source>
</reference>
<dbReference type="Proteomes" id="UP000583944">
    <property type="component" value="Unassembled WGS sequence"/>
</dbReference>
<name>A0A7J6XZW4_TRYCR</name>
<feature type="compositionally biased region" description="Basic and acidic residues" evidence="2">
    <location>
        <begin position="553"/>
        <end position="565"/>
    </location>
</feature>
<organism evidence="3 4">
    <name type="scientific">Trypanosoma cruzi</name>
    <dbReference type="NCBI Taxonomy" id="5693"/>
    <lineage>
        <taxon>Eukaryota</taxon>
        <taxon>Discoba</taxon>
        <taxon>Euglenozoa</taxon>
        <taxon>Kinetoplastea</taxon>
        <taxon>Metakinetoplastina</taxon>
        <taxon>Trypanosomatida</taxon>
        <taxon>Trypanosomatidae</taxon>
        <taxon>Trypanosoma</taxon>
        <taxon>Schizotrypanum</taxon>
    </lineage>
</organism>